<accession>Q0B069</accession>
<sequence>MLLPDLNFTTINSLKPVEIVITEASRALKEQDRVISSSEIANVLRITLQTITEADISFRAIYAYGTSKSNNPEEYIPSEDAADTFISSHLPYLTANLNDGLLALVGSIFFLVFRRKKIKQKEQILYDEAMTIEKSLRNQLLLEANASQERIDYLKSIHALLTYALKELKRDLTVLKAN</sequence>
<evidence type="ECO:0000256" key="1">
    <source>
        <dbReference type="SAM" id="Phobius"/>
    </source>
</evidence>
<dbReference type="Proteomes" id="UP000001968">
    <property type="component" value="Chromosome"/>
</dbReference>
<keyword evidence="1" id="KW-0812">Transmembrane</keyword>
<protein>
    <submittedName>
        <fullName evidence="2">Uncharacterized protein</fullName>
    </submittedName>
</protein>
<gene>
    <name evidence="2" type="ordered locus">Swol_0288</name>
</gene>
<dbReference type="HOGENOM" id="CLU_1509889_0_0_9"/>
<organism evidence="2 3">
    <name type="scientific">Syntrophomonas wolfei subsp. wolfei (strain DSM 2245B / Goettingen)</name>
    <dbReference type="NCBI Taxonomy" id="335541"/>
    <lineage>
        <taxon>Bacteria</taxon>
        <taxon>Bacillati</taxon>
        <taxon>Bacillota</taxon>
        <taxon>Clostridia</taxon>
        <taxon>Eubacteriales</taxon>
        <taxon>Syntrophomonadaceae</taxon>
        <taxon>Syntrophomonas</taxon>
    </lineage>
</organism>
<dbReference type="eggNOG" id="ENOG502Z90H">
    <property type="taxonomic scope" value="Bacteria"/>
</dbReference>
<evidence type="ECO:0000313" key="2">
    <source>
        <dbReference type="EMBL" id="ABI67635.1"/>
    </source>
</evidence>
<dbReference type="AlphaFoldDB" id="Q0B069"/>
<keyword evidence="1" id="KW-0472">Membrane</keyword>
<proteinExistence type="predicted"/>
<evidence type="ECO:0000313" key="3">
    <source>
        <dbReference type="Proteomes" id="UP000001968"/>
    </source>
</evidence>
<dbReference type="KEGG" id="swo:Swol_0288"/>
<keyword evidence="1" id="KW-1133">Transmembrane helix</keyword>
<name>Q0B069_SYNWW</name>
<dbReference type="EMBL" id="CP000448">
    <property type="protein sequence ID" value="ABI67635.1"/>
    <property type="molecule type" value="Genomic_DNA"/>
</dbReference>
<feature type="transmembrane region" description="Helical" evidence="1">
    <location>
        <begin position="92"/>
        <end position="113"/>
    </location>
</feature>
<reference evidence="3" key="1">
    <citation type="journal article" date="2010" name="Environ. Microbiol.">
        <title>The genome of Syntrophomonas wolfei: new insights into syntrophic metabolism and biohydrogen production.</title>
        <authorList>
            <person name="Sieber J.R."/>
            <person name="Sims D.R."/>
            <person name="Han C."/>
            <person name="Kim E."/>
            <person name="Lykidis A."/>
            <person name="Lapidus A.L."/>
            <person name="McDonnald E."/>
            <person name="Rohlin L."/>
            <person name="Culley D.E."/>
            <person name="Gunsalus R."/>
            <person name="McInerney M.J."/>
        </authorList>
    </citation>
    <scope>NUCLEOTIDE SEQUENCE [LARGE SCALE GENOMIC DNA]</scope>
    <source>
        <strain evidence="3">DSM 2245B / Goettingen</strain>
    </source>
</reference>
<keyword evidence="3" id="KW-1185">Reference proteome</keyword>
<dbReference type="STRING" id="335541.Swol_0288"/>